<sequence length="156" mass="18228">MEKDTGCKSFEQIDCRLPLQDARFERGEINNQTGRLGHFTGPLLSISPPNCPNRITTMPSIRIQEQLLHIQSNAIWNQTLTNIFCNSNGANYATNKNEYRVQNNQLRRRHLSSSSEQRIFKEYDSESNRFTKIFRIYNEHGKEQDRTESNSDISRM</sequence>
<name>A0A5J4TJZ3_9EUKA</name>
<evidence type="ECO:0000313" key="2">
    <source>
        <dbReference type="Proteomes" id="UP000324800"/>
    </source>
</evidence>
<proteinExistence type="predicted"/>
<dbReference type="AlphaFoldDB" id="A0A5J4TJZ3"/>
<reference evidence="1 2" key="1">
    <citation type="submission" date="2019-03" db="EMBL/GenBank/DDBJ databases">
        <title>Single cell metagenomics reveals metabolic interactions within the superorganism composed of flagellate Streblomastix strix and complex community of Bacteroidetes bacteria on its surface.</title>
        <authorList>
            <person name="Treitli S.C."/>
            <person name="Kolisko M."/>
            <person name="Husnik F."/>
            <person name="Keeling P."/>
            <person name="Hampl V."/>
        </authorList>
    </citation>
    <scope>NUCLEOTIDE SEQUENCE [LARGE SCALE GENOMIC DNA]</scope>
    <source>
        <strain evidence="1">ST1C</strain>
    </source>
</reference>
<evidence type="ECO:0000313" key="1">
    <source>
        <dbReference type="EMBL" id="KAA6357795.1"/>
    </source>
</evidence>
<comment type="caution">
    <text evidence="1">The sequence shown here is derived from an EMBL/GenBank/DDBJ whole genome shotgun (WGS) entry which is preliminary data.</text>
</comment>
<accession>A0A5J4TJZ3</accession>
<gene>
    <name evidence="1" type="ORF">EZS28_046680</name>
</gene>
<organism evidence="1 2">
    <name type="scientific">Streblomastix strix</name>
    <dbReference type="NCBI Taxonomy" id="222440"/>
    <lineage>
        <taxon>Eukaryota</taxon>
        <taxon>Metamonada</taxon>
        <taxon>Preaxostyla</taxon>
        <taxon>Oxymonadida</taxon>
        <taxon>Streblomastigidae</taxon>
        <taxon>Streblomastix</taxon>
    </lineage>
</organism>
<dbReference type="Proteomes" id="UP000324800">
    <property type="component" value="Unassembled WGS sequence"/>
</dbReference>
<protein>
    <submittedName>
        <fullName evidence="1">Uncharacterized protein</fullName>
    </submittedName>
</protein>
<dbReference type="EMBL" id="SNRW01030836">
    <property type="protein sequence ID" value="KAA6357795.1"/>
    <property type="molecule type" value="Genomic_DNA"/>
</dbReference>